<dbReference type="Gramene" id="evm.model.05.237">
    <property type="protein sequence ID" value="cds.evm.model.05.237"/>
    <property type="gene ID" value="evm.TU.05.237"/>
</dbReference>
<sequence>MIIYVNQYNSEIGLKAFFSIPNSKSPGSDGFNSGFFKVTWADIGKDICKANSDFFVTSNMPSELHSSMISLIPKHDHPTKAIDYRPIACFSTLYKCVSKLLCSRLAKVLPLLTNQNQGAFVQGESIAHNVMILQDLLKNYNRKNISPWCAIKIDISKAYDTVNWDFLEDLLATYNLPQGFIKWLMTCITSTSNSIVMNGRIQGSFKGEKGLRQGDPLSPLLFVLVMEYLTRLLQLAANNFSQRFHPLCKKLKLINLCFVDDLIIFSKGSHQSITVLKQVLRGVQ</sequence>
<dbReference type="EnsemblPlants" id="evm.model.05.237">
    <property type="protein sequence ID" value="cds.evm.model.05.237"/>
    <property type="gene ID" value="evm.TU.05.237"/>
</dbReference>
<dbReference type="OMA" id="EYCKNYR"/>
<dbReference type="PANTHER" id="PTHR31635">
    <property type="entry name" value="REVERSE TRANSCRIPTASE DOMAIN-CONTAINING PROTEIN-RELATED"/>
    <property type="match status" value="1"/>
</dbReference>
<dbReference type="AlphaFoldDB" id="A0A803PPM0"/>
<feature type="domain" description="Reverse transcriptase" evidence="1">
    <location>
        <begin position="53"/>
        <end position="284"/>
    </location>
</feature>
<dbReference type="InterPro" id="IPR043502">
    <property type="entry name" value="DNA/RNA_pol_sf"/>
</dbReference>
<dbReference type="EMBL" id="UZAU01000409">
    <property type="status" value="NOT_ANNOTATED_CDS"/>
    <property type="molecule type" value="Genomic_DNA"/>
</dbReference>
<dbReference type="Pfam" id="PF00078">
    <property type="entry name" value="RVT_1"/>
    <property type="match status" value="1"/>
</dbReference>
<dbReference type="PANTHER" id="PTHR31635:SF196">
    <property type="entry name" value="REVERSE TRANSCRIPTASE DOMAIN-CONTAINING PROTEIN-RELATED"/>
    <property type="match status" value="1"/>
</dbReference>
<evidence type="ECO:0000259" key="1">
    <source>
        <dbReference type="PROSITE" id="PS50878"/>
    </source>
</evidence>
<reference evidence="2" key="1">
    <citation type="submission" date="2018-11" db="EMBL/GenBank/DDBJ databases">
        <authorList>
            <person name="Grassa J C."/>
        </authorList>
    </citation>
    <scope>NUCLEOTIDE SEQUENCE [LARGE SCALE GENOMIC DNA]</scope>
</reference>
<accession>A0A803PPM0</accession>
<organism evidence="2 3">
    <name type="scientific">Cannabis sativa</name>
    <name type="common">Hemp</name>
    <name type="synonym">Marijuana</name>
    <dbReference type="NCBI Taxonomy" id="3483"/>
    <lineage>
        <taxon>Eukaryota</taxon>
        <taxon>Viridiplantae</taxon>
        <taxon>Streptophyta</taxon>
        <taxon>Embryophyta</taxon>
        <taxon>Tracheophyta</taxon>
        <taxon>Spermatophyta</taxon>
        <taxon>Magnoliopsida</taxon>
        <taxon>eudicotyledons</taxon>
        <taxon>Gunneridae</taxon>
        <taxon>Pentapetalae</taxon>
        <taxon>rosids</taxon>
        <taxon>fabids</taxon>
        <taxon>Rosales</taxon>
        <taxon>Cannabaceae</taxon>
        <taxon>Cannabis</taxon>
    </lineage>
</organism>
<dbReference type="PROSITE" id="PS50878">
    <property type="entry name" value="RT_POL"/>
    <property type="match status" value="1"/>
</dbReference>
<evidence type="ECO:0000313" key="3">
    <source>
        <dbReference type="Proteomes" id="UP000596661"/>
    </source>
</evidence>
<dbReference type="Proteomes" id="UP000596661">
    <property type="component" value="Chromosome 5"/>
</dbReference>
<evidence type="ECO:0000313" key="2">
    <source>
        <dbReference type="EnsemblPlants" id="cds.evm.model.05.237"/>
    </source>
</evidence>
<dbReference type="InterPro" id="IPR000477">
    <property type="entry name" value="RT_dom"/>
</dbReference>
<reference evidence="2" key="2">
    <citation type="submission" date="2021-03" db="UniProtKB">
        <authorList>
            <consortium name="EnsemblPlants"/>
        </authorList>
    </citation>
    <scope>IDENTIFICATION</scope>
</reference>
<dbReference type="SUPFAM" id="SSF56672">
    <property type="entry name" value="DNA/RNA polymerases"/>
    <property type="match status" value="1"/>
</dbReference>
<dbReference type="CDD" id="cd01650">
    <property type="entry name" value="RT_nLTR_like"/>
    <property type="match status" value="1"/>
</dbReference>
<protein>
    <recommendedName>
        <fullName evidence="1">Reverse transcriptase domain-containing protein</fullName>
    </recommendedName>
</protein>
<name>A0A803PPM0_CANSA</name>
<proteinExistence type="predicted"/>
<keyword evidence="3" id="KW-1185">Reference proteome</keyword>